<dbReference type="GO" id="GO:0022857">
    <property type="term" value="F:transmembrane transporter activity"/>
    <property type="evidence" value="ECO:0007669"/>
    <property type="project" value="InterPro"/>
</dbReference>
<comment type="subcellular location">
    <subcellularLocation>
        <location evidence="1">Membrane</location>
        <topology evidence="1">Multi-pass membrane protein</topology>
    </subcellularLocation>
</comment>
<gene>
    <name evidence="7" type="ORF">AWRI3579_g4404</name>
</gene>
<evidence type="ECO:0000256" key="2">
    <source>
        <dbReference type="ARBA" id="ARBA00022692"/>
    </source>
</evidence>
<evidence type="ECO:0000256" key="6">
    <source>
        <dbReference type="SAM" id="Phobius"/>
    </source>
</evidence>
<feature type="transmembrane region" description="Helical" evidence="6">
    <location>
        <begin position="489"/>
        <end position="508"/>
    </location>
</feature>
<feature type="compositionally biased region" description="Polar residues" evidence="5">
    <location>
        <begin position="1"/>
        <end position="17"/>
    </location>
</feature>
<organism evidence="7 8">
    <name type="scientific">Hanseniaspora osmophila</name>
    <dbReference type="NCBI Taxonomy" id="56408"/>
    <lineage>
        <taxon>Eukaryota</taxon>
        <taxon>Fungi</taxon>
        <taxon>Dikarya</taxon>
        <taxon>Ascomycota</taxon>
        <taxon>Saccharomycotina</taxon>
        <taxon>Saccharomycetes</taxon>
        <taxon>Saccharomycodales</taxon>
        <taxon>Saccharomycodaceae</taxon>
        <taxon>Hanseniaspora</taxon>
    </lineage>
</organism>
<dbReference type="EMBL" id="LPNM01000012">
    <property type="protein sequence ID" value="OEJ80451.1"/>
    <property type="molecule type" value="Genomic_DNA"/>
</dbReference>
<reference evidence="8" key="1">
    <citation type="journal article" date="2016" name="Genome Announc.">
        <title>Genome sequences of three species of Hanseniaspora isolated from spontaneous wine fermentations.</title>
        <authorList>
            <person name="Sternes P.R."/>
            <person name="Lee D."/>
            <person name="Kutyna D.R."/>
            <person name="Borneman A.R."/>
        </authorList>
    </citation>
    <scope>NUCLEOTIDE SEQUENCE [LARGE SCALE GENOMIC DNA]</scope>
    <source>
        <strain evidence="8">AWRI3579</strain>
    </source>
</reference>
<keyword evidence="3 6" id="KW-1133">Transmembrane helix</keyword>
<feature type="transmembrane region" description="Helical" evidence="6">
    <location>
        <begin position="383"/>
        <end position="403"/>
    </location>
</feature>
<keyword evidence="4 6" id="KW-0472">Membrane</keyword>
<evidence type="ECO:0000256" key="4">
    <source>
        <dbReference type="ARBA" id="ARBA00023136"/>
    </source>
</evidence>
<feature type="transmembrane region" description="Helical" evidence="6">
    <location>
        <begin position="423"/>
        <end position="444"/>
    </location>
</feature>
<feature type="transmembrane region" description="Helical" evidence="6">
    <location>
        <begin position="188"/>
        <end position="209"/>
    </location>
</feature>
<proteinExistence type="predicted"/>
<dbReference type="PANTHER" id="PTHR23507:SF1">
    <property type="entry name" value="FI18259P1-RELATED"/>
    <property type="match status" value="1"/>
</dbReference>
<dbReference type="Gene3D" id="1.20.1250.20">
    <property type="entry name" value="MFS general substrate transporter like domains"/>
    <property type="match status" value="1"/>
</dbReference>
<comment type="caution">
    <text evidence="7">The sequence shown here is derived from an EMBL/GenBank/DDBJ whole genome shotgun (WGS) entry which is preliminary data.</text>
</comment>
<dbReference type="GO" id="GO:0016020">
    <property type="term" value="C:membrane"/>
    <property type="evidence" value="ECO:0007669"/>
    <property type="project" value="UniProtKB-SubCell"/>
</dbReference>
<evidence type="ECO:0000313" key="8">
    <source>
        <dbReference type="Proteomes" id="UP000095728"/>
    </source>
</evidence>
<accession>A0A1E5R0M4</accession>
<feature type="region of interest" description="Disordered" evidence="5">
    <location>
        <begin position="1"/>
        <end position="31"/>
    </location>
</feature>
<evidence type="ECO:0000313" key="7">
    <source>
        <dbReference type="EMBL" id="OEJ80451.1"/>
    </source>
</evidence>
<evidence type="ECO:0000256" key="1">
    <source>
        <dbReference type="ARBA" id="ARBA00004141"/>
    </source>
</evidence>
<dbReference type="OrthoDB" id="3026777at2759"/>
<protein>
    <submittedName>
        <fullName evidence="7">Putative membrane protein</fullName>
    </submittedName>
</protein>
<dbReference type="InterPro" id="IPR011701">
    <property type="entry name" value="MFS"/>
</dbReference>
<keyword evidence="8" id="KW-1185">Reference proteome</keyword>
<dbReference type="PANTHER" id="PTHR23507">
    <property type="entry name" value="ZGC:174356"/>
    <property type="match status" value="1"/>
</dbReference>
<evidence type="ECO:0000256" key="5">
    <source>
        <dbReference type="SAM" id="MobiDB-lite"/>
    </source>
</evidence>
<keyword evidence="2 6" id="KW-0812">Transmembrane</keyword>
<feature type="transmembrane region" description="Helical" evidence="6">
    <location>
        <begin position="465"/>
        <end position="483"/>
    </location>
</feature>
<dbReference type="CDD" id="cd06174">
    <property type="entry name" value="MFS"/>
    <property type="match status" value="1"/>
</dbReference>
<feature type="transmembrane region" description="Helical" evidence="6">
    <location>
        <begin position="559"/>
        <end position="579"/>
    </location>
</feature>
<sequence>MTSEELNSNTTSKTQDNALGPAVQLTDEELSANPEYVLEQTLSTILSRPVVCDEESDVDQETNALFTDDDDGDNADGNQRTSNENNRHKQSDSPQTGLSRWKPTLHKPAPSIYILCSLMSVKVLAENLVLGVITDLTLAKIQKYYEDNERQSQKEFAKFQSVTSVIQGLLGISLCSKYGHLSDNHGRVFVLQICGLLTILGSLANLYIYKDSTTYEFYSFVFFYCIEALNAGQMSMVAVGNSYVSDIVSEDNRMVCISFFMSIMYATIGIGPLVGSFLVKIFKGNSFNTLYVALFLNVSYTLGVEFFLSESRTVNERRESQSQYHNEVLRKNLRKEQAIFSKESSKWSKVYHLLKMDTLIDLFKPLKTLWVPKTALGSLVPRINVLILVIIEMFVGGSVEGSVQAIVTYSMFKYSWSSVEIGYYYSISGVGRALVLLLAVPQLISFLKRRNYVALPDSIDRIDMIHLYLFLIFVITAFASMIVYETNDIGSYLNSLFISLSAFALPTVQNGVIKYASKKSIGQVFAAMAVLRHLMSLIAPPLYLQVYAATAKTFPTLFLYIPIILSALSLVLLQFVKIVKDHDMLRRQSEASFNNFDEHINNYSVNTKPNTSFDIANNLKNGKSNLQSNSIPIETTPLFKKSHFTGKDNIRNSYKSLRNSFVNSNTPSSKNSSLDKLKAQNFSAFNVPPSV</sequence>
<dbReference type="InterPro" id="IPR036259">
    <property type="entry name" value="MFS_trans_sf"/>
</dbReference>
<dbReference type="InParanoid" id="A0A1E5R0M4"/>
<dbReference type="Pfam" id="PF07690">
    <property type="entry name" value="MFS_1"/>
    <property type="match status" value="1"/>
</dbReference>
<feature type="transmembrane region" description="Helical" evidence="6">
    <location>
        <begin position="256"/>
        <end position="278"/>
    </location>
</feature>
<dbReference type="SUPFAM" id="SSF103473">
    <property type="entry name" value="MFS general substrate transporter"/>
    <property type="match status" value="1"/>
</dbReference>
<feature type="region of interest" description="Disordered" evidence="5">
    <location>
        <begin position="53"/>
        <end position="103"/>
    </location>
</feature>
<feature type="transmembrane region" description="Helical" evidence="6">
    <location>
        <begin position="221"/>
        <end position="244"/>
    </location>
</feature>
<evidence type="ECO:0000256" key="3">
    <source>
        <dbReference type="ARBA" id="ARBA00022989"/>
    </source>
</evidence>
<dbReference type="AlphaFoldDB" id="A0A1E5R0M4"/>
<dbReference type="Proteomes" id="UP000095728">
    <property type="component" value="Unassembled WGS sequence"/>
</dbReference>
<feature type="transmembrane region" description="Helical" evidence="6">
    <location>
        <begin position="290"/>
        <end position="308"/>
    </location>
</feature>
<name>A0A1E5R0M4_9ASCO</name>